<dbReference type="AlphaFoldDB" id="A0A2Z2N1U3"/>
<reference evidence="2 3" key="1">
    <citation type="submission" date="2016-04" db="EMBL/GenBank/DDBJ databases">
        <title>Complete genome sequence of Thermococcus radiotolerans type strain EJ2.</title>
        <authorList>
            <person name="Oger P.M."/>
        </authorList>
    </citation>
    <scope>NUCLEOTIDE SEQUENCE [LARGE SCALE GENOMIC DNA]</scope>
    <source>
        <strain evidence="2 3">EJ2</strain>
    </source>
</reference>
<sequence>MDFKTALTELYLRDPTGTLPNALWKTLAMLDGMETLLDVRGGEVIHLEAKRGRGIYVYWDSNGVPPDIEGLDFVLLHERLARALDLEEFYVERYFRLVHRGETLEAPSLPAGFAFREVDVPAEAREVAEFINLCYEDIHVGSGEVKSWTAGPAFDRSLWLWILDGEEPVALGIADFDRSIGEGSLEWIQVHPSYRGRGLGKALVFELLRRLKDAAFTTVSGQLDNRTNPEALYRRCGFEGNDVWLVLRRRE</sequence>
<keyword evidence="3" id="KW-1185">Reference proteome</keyword>
<accession>A0A2Z2N1U3</accession>
<protein>
    <recommendedName>
        <fullName evidence="1">N-acetyltransferase domain-containing protein</fullName>
    </recommendedName>
</protein>
<dbReference type="OrthoDB" id="87545at2157"/>
<evidence type="ECO:0000313" key="2">
    <source>
        <dbReference type="EMBL" id="ASJ14947.1"/>
    </source>
</evidence>
<dbReference type="GO" id="GO:0016747">
    <property type="term" value="F:acyltransferase activity, transferring groups other than amino-acyl groups"/>
    <property type="evidence" value="ECO:0007669"/>
    <property type="project" value="InterPro"/>
</dbReference>
<dbReference type="KEGG" id="trl:A3L10_07300"/>
<dbReference type="InterPro" id="IPR016181">
    <property type="entry name" value="Acyl_CoA_acyltransferase"/>
</dbReference>
<evidence type="ECO:0000259" key="1">
    <source>
        <dbReference type="PROSITE" id="PS51186"/>
    </source>
</evidence>
<name>A0A2Z2N1U3_9EURY</name>
<dbReference type="Pfam" id="PF13508">
    <property type="entry name" value="Acetyltransf_7"/>
    <property type="match status" value="1"/>
</dbReference>
<dbReference type="SUPFAM" id="SSF55729">
    <property type="entry name" value="Acyl-CoA N-acyltransferases (Nat)"/>
    <property type="match status" value="1"/>
</dbReference>
<dbReference type="RefSeq" id="WP_088867010.1">
    <property type="nucleotide sequence ID" value="NZ_CP015106.1"/>
</dbReference>
<dbReference type="EMBL" id="CP015106">
    <property type="protein sequence ID" value="ASJ14947.1"/>
    <property type="molecule type" value="Genomic_DNA"/>
</dbReference>
<evidence type="ECO:0000313" key="3">
    <source>
        <dbReference type="Proteomes" id="UP000250085"/>
    </source>
</evidence>
<dbReference type="GeneID" id="33328643"/>
<proteinExistence type="predicted"/>
<gene>
    <name evidence="2" type="ORF">A3L10_07300</name>
</gene>
<dbReference type="Proteomes" id="UP000250085">
    <property type="component" value="Chromosome"/>
</dbReference>
<dbReference type="CDD" id="cd04301">
    <property type="entry name" value="NAT_SF"/>
    <property type="match status" value="1"/>
</dbReference>
<organism evidence="2 3">
    <name type="scientific">Thermococcus radiotolerans</name>
    <dbReference type="NCBI Taxonomy" id="187880"/>
    <lineage>
        <taxon>Archaea</taxon>
        <taxon>Methanobacteriati</taxon>
        <taxon>Methanobacteriota</taxon>
        <taxon>Thermococci</taxon>
        <taxon>Thermococcales</taxon>
        <taxon>Thermococcaceae</taxon>
        <taxon>Thermococcus</taxon>
    </lineage>
</organism>
<dbReference type="Gene3D" id="3.40.630.30">
    <property type="match status" value="1"/>
</dbReference>
<dbReference type="PROSITE" id="PS51186">
    <property type="entry name" value="GNAT"/>
    <property type="match status" value="1"/>
</dbReference>
<dbReference type="InterPro" id="IPR000182">
    <property type="entry name" value="GNAT_dom"/>
</dbReference>
<feature type="domain" description="N-acetyltransferase" evidence="1">
    <location>
        <begin position="113"/>
        <end position="251"/>
    </location>
</feature>